<dbReference type="CDD" id="cd01650">
    <property type="entry name" value="RT_nLTR_like"/>
    <property type="match status" value="1"/>
</dbReference>
<sequence>MKKFNEQQFLQDLGTQTWEHVYFFADNPDTMWEIWKQLFLQVLDKHAPIQNKKTKSKKNPWITSHIKKLIIARDNLKRKAIITKLETDWDNYKKARNETNNLLRQTQKEYYSNKIATEKQDPKAAWKTINTLLGKQNQRTKVNELNLNGIKLTSPDEISESFNTFFSNIGPNLAEEISTPGCHSKDFLDKTNSEFTAFQSVTVSHVCLLLRELSGSKATGLDKISSKIIKIAAPLISDSLTYIFNQAITLCTFPHEWEIARVIPLFKNGKRSLPGNYRPISVLPAISKIMERILYSQLYEYLSANNILSEHQFGFRKFHSTATALLDCTNDWYINMDRKLFNLVVFVDLKKAFDTVDHEILLQKLKLVGITGSAFLLLKSYLTGRTQRCEVNGSISGEND</sequence>
<dbReference type="EMBL" id="CACRXK020003093">
    <property type="protein sequence ID" value="CAB3997418.1"/>
    <property type="molecule type" value="Genomic_DNA"/>
</dbReference>
<accession>A0A7D9DYX7</accession>
<comment type="caution">
    <text evidence="1">The sequence shown here is derived from an EMBL/GenBank/DDBJ whole genome shotgun (WGS) entry which is preliminary data.</text>
</comment>
<keyword evidence="2" id="KW-1185">Reference proteome</keyword>
<organism evidence="1 2">
    <name type="scientific">Paramuricea clavata</name>
    <name type="common">Red gorgonian</name>
    <name type="synonym">Violescent sea-whip</name>
    <dbReference type="NCBI Taxonomy" id="317549"/>
    <lineage>
        <taxon>Eukaryota</taxon>
        <taxon>Metazoa</taxon>
        <taxon>Cnidaria</taxon>
        <taxon>Anthozoa</taxon>
        <taxon>Octocorallia</taxon>
        <taxon>Malacalcyonacea</taxon>
        <taxon>Plexauridae</taxon>
        <taxon>Paramuricea</taxon>
    </lineage>
</organism>
<dbReference type="PANTHER" id="PTHR47510:SF3">
    <property type="entry name" value="ENDO_EXONUCLEASE_PHOSPHATASE DOMAIN-CONTAINING PROTEIN"/>
    <property type="match status" value="1"/>
</dbReference>
<dbReference type="InterPro" id="IPR000477">
    <property type="entry name" value="RT_dom"/>
</dbReference>
<dbReference type="InterPro" id="IPR043502">
    <property type="entry name" value="DNA/RNA_pol_sf"/>
</dbReference>
<gene>
    <name evidence="1" type="ORF">PACLA_8A068925</name>
</gene>
<protein>
    <submittedName>
        <fullName evidence="1">Uncharacterized protein</fullName>
    </submittedName>
</protein>
<dbReference type="PANTHER" id="PTHR47510">
    <property type="entry name" value="REVERSE TRANSCRIPTASE DOMAIN-CONTAINING PROTEIN"/>
    <property type="match status" value="1"/>
</dbReference>
<dbReference type="OrthoDB" id="410381at2759"/>
<dbReference type="SUPFAM" id="SSF56672">
    <property type="entry name" value="DNA/RNA polymerases"/>
    <property type="match status" value="1"/>
</dbReference>
<dbReference type="AlphaFoldDB" id="A0A7D9DYX7"/>
<dbReference type="PROSITE" id="PS50878">
    <property type="entry name" value="RT_POL"/>
    <property type="match status" value="1"/>
</dbReference>
<proteinExistence type="predicted"/>
<feature type="non-terminal residue" evidence="1">
    <location>
        <position position="400"/>
    </location>
</feature>
<dbReference type="Proteomes" id="UP001152795">
    <property type="component" value="Unassembled WGS sequence"/>
</dbReference>
<evidence type="ECO:0000313" key="1">
    <source>
        <dbReference type="EMBL" id="CAB3997418.1"/>
    </source>
</evidence>
<dbReference type="Pfam" id="PF00078">
    <property type="entry name" value="RVT_1"/>
    <property type="match status" value="1"/>
</dbReference>
<name>A0A7D9DYX7_PARCT</name>
<reference evidence="1" key="1">
    <citation type="submission" date="2020-04" db="EMBL/GenBank/DDBJ databases">
        <authorList>
            <person name="Alioto T."/>
            <person name="Alioto T."/>
            <person name="Gomez Garrido J."/>
        </authorList>
    </citation>
    <scope>NUCLEOTIDE SEQUENCE</scope>
    <source>
        <strain evidence="1">A484AB</strain>
    </source>
</reference>
<evidence type="ECO:0000313" key="2">
    <source>
        <dbReference type="Proteomes" id="UP001152795"/>
    </source>
</evidence>